<accession>A0AA48M576</accession>
<reference evidence="1" key="1">
    <citation type="submission" date="2023-07" db="EMBL/GenBank/DDBJ databases">
        <authorList>
            <person name="Pelsma A.J. K."/>
        </authorList>
    </citation>
    <scope>NUCLEOTIDE SEQUENCE</scope>
</reference>
<evidence type="ECO:0000313" key="1">
    <source>
        <dbReference type="EMBL" id="CAJ0876764.1"/>
    </source>
</evidence>
<protein>
    <submittedName>
        <fullName evidence="1">Uncharacterized protein</fullName>
    </submittedName>
</protein>
<sequence length="73" mass="7790">MRLCAAIENRAAMTSWTPVQPLGNQIQLPATWVLAKNGGVNPVAVTYFATPATIVGAKPNTSRRLASGLFHEL</sequence>
<dbReference type="AlphaFoldDB" id="A0AA48M576"/>
<organism evidence="1">
    <name type="scientific">freshwater sediment metagenome</name>
    <dbReference type="NCBI Taxonomy" id="556182"/>
    <lineage>
        <taxon>unclassified sequences</taxon>
        <taxon>metagenomes</taxon>
        <taxon>ecological metagenomes</taxon>
    </lineage>
</organism>
<name>A0AA48M576_9ZZZZ</name>
<proteinExistence type="predicted"/>
<gene>
    <name evidence="1" type="ORF">AMST5_02816</name>
</gene>
<dbReference type="EMBL" id="OY288114">
    <property type="protein sequence ID" value="CAJ0876764.1"/>
    <property type="molecule type" value="Genomic_DNA"/>
</dbReference>